<comment type="caution">
    <text evidence="1">The sequence shown here is derived from an EMBL/GenBank/DDBJ whole genome shotgun (WGS) entry which is preliminary data.</text>
</comment>
<accession>A0ACC2PY99</accession>
<gene>
    <name evidence="1" type="ORF">QAD02_023723</name>
</gene>
<dbReference type="Proteomes" id="UP001239111">
    <property type="component" value="Chromosome 1"/>
</dbReference>
<organism evidence="1 2">
    <name type="scientific">Eretmocerus hayati</name>
    <dbReference type="NCBI Taxonomy" id="131215"/>
    <lineage>
        <taxon>Eukaryota</taxon>
        <taxon>Metazoa</taxon>
        <taxon>Ecdysozoa</taxon>
        <taxon>Arthropoda</taxon>
        <taxon>Hexapoda</taxon>
        <taxon>Insecta</taxon>
        <taxon>Pterygota</taxon>
        <taxon>Neoptera</taxon>
        <taxon>Endopterygota</taxon>
        <taxon>Hymenoptera</taxon>
        <taxon>Apocrita</taxon>
        <taxon>Proctotrupomorpha</taxon>
        <taxon>Chalcidoidea</taxon>
        <taxon>Aphelinidae</taxon>
        <taxon>Aphelininae</taxon>
        <taxon>Eretmocerus</taxon>
    </lineage>
</organism>
<protein>
    <submittedName>
        <fullName evidence="1">Uncharacterized protein</fullName>
    </submittedName>
</protein>
<dbReference type="EMBL" id="CM056741">
    <property type="protein sequence ID" value="KAJ8687928.1"/>
    <property type="molecule type" value="Genomic_DNA"/>
</dbReference>
<evidence type="ECO:0000313" key="2">
    <source>
        <dbReference type="Proteomes" id="UP001239111"/>
    </source>
</evidence>
<evidence type="ECO:0000313" key="1">
    <source>
        <dbReference type="EMBL" id="KAJ8687928.1"/>
    </source>
</evidence>
<proteinExistence type="predicted"/>
<sequence>MDRWCGKLAVVTGAASGIGAAITKRLLDAGVNVAGLDIKIDKLKSKAEESGNCCGNARLHPIKCDLAKQQDVDEAFCWIERELGGPDVLVNNAGVIIYTPVIESDRASFEKLMNVNVVSVATCISKAVQSIKARQVEGHIFNINSVLGHVIPEATPSSTQSKSPNCWNLYPASKHAGVALTHTIRREISHASLPIRVTSISPGLVETDIANTSEEYKDFMNKISALDPNDIADAVIYALGTRPEVQITEMTIRMTGEVV</sequence>
<name>A0ACC2PY99_9HYME</name>
<reference evidence="1" key="1">
    <citation type="submission" date="2023-04" db="EMBL/GenBank/DDBJ databases">
        <title>A chromosome-level genome assembly of the parasitoid wasp Eretmocerus hayati.</title>
        <authorList>
            <person name="Zhong Y."/>
            <person name="Liu S."/>
            <person name="Liu Y."/>
        </authorList>
    </citation>
    <scope>NUCLEOTIDE SEQUENCE</scope>
    <source>
        <strain evidence="1">ZJU_SS_LIU_2023</strain>
    </source>
</reference>
<keyword evidence="2" id="KW-1185">Reference proteome</keyword>